<dbReference type="InterPro" id="IPR050721">
    <property type="entry name" value="Trk_Ktr_HKT_K-transport"/>
</dbReference>
<dbReference type="Pfam" id="PF02254">
    <property type="entry name" value="TrkA_N"/>
    <property type="match status" value="1"/>
</dbReference>
<sequence>MLMKQFVVVGLGRFGNSVAKKLYNMGYEVLGLDRSEGRTQEAVEFTTHVIQVDATDEHALKSLGLRNFDVGIVGIGQDIQASILATLLLKDMGVPYVVAKAQNELHGKVLWKTGADRVVFPERDMGTRVANNLTTTNILDYIELAPDYSIAEITAPDFMVSKSLAKLDLRAKIGINVMAIKTGDNINVSPTADAIIKEGDILVVIGSNKSLNKVEDHKK</sequence>
<dbReference type="PROSITE" id="PS51201">
    <property type="entry name" value="RCK_N"/>
    <property type="match status" value="1"/>
</dbReference>
<evidence type="ECO:0000259" key="1">
    <source>
        <dbReference type="PROSITE" id="PS51201"/>
    </source>
</evidence>
<dbReference type="Gene3D" id="3.30.70.1450">
    <property type="entry name" value="Regulator of K+ conductance, C-terminal domain"/>
    <property type="match status" value="1"/>
</dbReference>
<dbReference type="PROSITE" id="PS51202">
    <property type="entry name" value="RCK_C"/>
    <property type="match status" value="1"/>
</dbReference>
<dbReference type="InterPro" id="IPR006037">
    <property type="entry name" value="RCK_C"/>
</dbReference>
<reference evidence="3" key="1">
    <citation type="journal article" date="2013" name="Extremophiles">
        <title>Proteinivorax tanatarense gen. nov., sp. nov., an anaerobic, haloalkaliphilic, proteolytic bacterium isolated from a decaying algal bloom, and proposal of Proteinivoraceae fam. nov.</title>
        <authorList>
            <person name="Kevbrin V."/>
            <person name="Boltyanskaya Y."/>
            <person name="Zhilina T."/>
            <person name="Kolganova T."/>
            <person name="Lavrentjeva E."/>
            <person name="Kuznetsov B."/>
        </authorList>
    </citation>
    <scope>NUCLEOTIDE SEQUENCE</scope>
    <source>
        <strain evidence="3">Z-910T</strain>
    </source>
</reference>
<dbReference type="EMBL" id="CP158367">
    <property type="protein sequence ID" value="XBX76369.1"/>
    <property type="molecule type" value="Genomic_DNA"/>
</dbReference>
<feature type="domain" description="RCK N-terminal" evidence="1">
    <location>
        <begin position="3"/>
        <end position="119"/>
    </location>
</feature>
<evidence type="ECO:0000313" key="3">
    <source>
        <dbReference type="EMBL" id="XBX76369.1"/>
    </source>
</evidence>
<dbReference type="SUPFAM" id="SSF116726">
    <property type="entry name" value="TrkA C-terminal domain-like"/>
    <property type="match status" value="1"/>
</dbReference>
<dbReference type="SUPFAM" id="SSF51735">
    <property type="entry name" value="NAD(P)-binding Rossmann-fold domains"/>
    <property type="match status" value="1"/>
</dbReference>
<dbReference type="InterPro" id="IPR036291">
    <property type="entry name" value="NAD(P)-bd_dom_sf"/>
</dbReference>
<feature type="domain" description="RCK C-terminal" evidence="2">
    <location>
        <begin position="136"/>
        <end position="219"/>
    </location>
</feature>
<dbReference type="AlphaFoldDB" id="A0AAU7VQM2"/>
<protein>
    <submittedName>
        <fullName evidence="3">TrkA family potassium uptake protein</fullName>
    </submittedName>
</protein>
<dbReference type="GO" id="GO:0008324">
    <property type="term" value="F:monoatomic cation transmembrane transporter activity"/>
    <property type="evidence" value="ECO:0007669"/>
    <property type="project" value="InterPro"/>
</dbReference>
<organism evidence="3">
    <name type="scientific">Proteinivorax tanatarense</name>
    <dbReference type="NCBI Taxonomy" id="1260629"/>
    <lineage>
        <taxon>Bacteria</taxon>
        <taxon>Bacillati</taxon>
        <taxon>Bacillota</taxon>
        <taxon>Clostridia</taxon>
        <taxon>Eubacteriales</taxon>
        <taxon>Proteinivoracaceae</taxon>
        <taxon>Proteinivorax</taxon>
    </lineage>
</organism>
<accession>A0AAU7VQM2</accession>
<reference evidence="3" key="2">
    <citation type="submission" date="2024-06" db="EMBL/GenBank/DDBJ databases">
        <authorList>
            <person name="Petrova K.O."/>
            <person name="Toshchakov S.V."/>
            <person name="Boltjanskaja Y.V."/>
            <person name="Kevbrin V."/>
        </authorList>
    </citation>
    <scope>NUCLEOTIDE SEQUENCE</scope>
    <source>
        <strain evidence="3">Z-910T</strain>
    </source>
</reference>
<dbReference type="PANTHER" id="PTHR43833">
    <property type="entry name" value="POTASSIUM CHANNEL PROTEIN 2-RELATED-RELATED"/>
    <property type="match status" value="1"/>
</dbReference>
<name>A0AAU7VQM2_9FIRM</name>
<dbReference type="PANTHER" id="PTHR43833:SF7">
    <property type="entry name" value="KTR SYSTEM POTASSIUM UPTAKE PROTEIN C"/>
    <property type="match status" value="1"/>
</dbReference>
<dbReference type="InterPro" id="IPR036721">
    <property type="entry name" value="RCK_C_sf"/>
</dbReference>
<proteinExistence type="predicted"/>
<dbReference type="Pfam" id="PF02080">
    <property type="entry name" value="TrkA_C"/>
    <property type="match status" value="1"/>
</dbReference>
<evidence type="ECO:0000259" key="2">
    <source>
        <dbReference type="PROSITE" id="PS51202"/>
    </source>
</evidence>
<dbReference type="InterPro" id="IPR003148">
    <property type="entry name" value="RCK_N"/>
</dbReference>
<dbReference type="Gene3D" id="3.40.50.720">
    <property type="entry name" value="NAD(P)-binding Rossmann-like Domain"/>
    <property type="match status" value="1"/>
</dbReference>
<gene>
    <name evidence="3" type="ORF">PRVXT_000810</name>
</gene>
<dbReference type="GO" id="GO:0006813">
    <property type="term" value="P:potassium ion transport"/>
    <property type="evidence" value="ECO:0007669"/>
    <property type="project" value="InterPro"/>
</dbReference>